<sequence>MLATRCCLSEKSSRSRGKYSYRRCSSFADERQEEEEEESEIASDVSSRWRDFERERERERRAAITGNHTVDMIISKDLFLFGDQDYLRLPSNEKRQQRAMGRPIINAPR</sequence>
<protein>
    <submittedName>
        <fullName evidence="1">Uncharacterized protein</fullName>
    </submittedName>
</protein>
<dbReference type="AlphaFoldDB" id="A0A0L7R8F2"/>
<gene>
    <name evidence="1" type="ORF">WH47_11807</name>
</gene>
<keyword evidence="2" id="KW-1185">Reference proteome</keyword>
<reference evidence="1 2" key="1">
    <citation type="submission" date="2015-07" db="EMBL/GenBank/DDBJ databases">
        <title>The genome of Habropoda laboriosa.</title>
        <authorList>
            <person name="Pan H."/>
            <person name="Kapheim K."/>
        </authorList>
    </citation>
    <scope>NUCLEOTIDE SEQUENCE [LARGE SCALE GENOMIC DNA]</scope>
    <source>
        <strain evidence="1">0110345459</strain>
    </source>
</reference>
<organism evidence="1 2">
    <name type="scientific">Habropoda laboriosa</name>
    <dbReference type="NCBI Taxonomy" id="597456"/>
    <lineage>
        <taxon>Eukaryota</taxon>
        <taxon>Metazoa</taxon>
        <taxon>Ecdysozoa</taxon>
        <taxon>Arthropoda</taxon>
        <taxon>Hexapoda</taxon>
        <taxon>Insecta</taxon>
        <taxon>Pterygota</taxon>
        <taxon>Neoptera</taxon>
        <taxon>Endopterygota</taxon>
        <taxon>Hymenoptera</taxon>
        <taxon>Apocrita</taxon>
        <taxon>Aculeata</taxon>
        <taxon>Apoidea</taxon>
        <taxon>Anthophila</taxon>
        <taxon>Apidae</taxon>
        <taxon>Habropoda</taxon>
    </lineage>
</organism>
<proteinExistence type="predicted"/>
<evidence type="ECO:0000313" key="2">
    <source>
        <dbReference type="Proteomes" id="UP000053825"/>
    </source>
</evidence>
<dbReference type="EMBL" id="KQ414632">
    <property type="protein sequence ID" value="KOC67150.1"/>
    <property type="molecule type" value="Genomic_DNA"/>
</dbReference>
<name>A0A0L7R8F2_9HYME</name>
<accession>A0A0L7R8F2</accession>
<dbReference type="Proteomes" id="UP000053825">
    <property type="component" value="Unassembled WGS sequence"/>
</dbReference>
<evidence type="ECO:0000313" key="1">
    <source>
        <dbReference type="EMBL" id="KOC67150.1"/>
    </source>
</evidence>